<dbReference type="InterPro" id="IPR051449">
    <property type="entry name" value="ABC-2_transporter_component"/>
</dbReference>
<proteinExistence type="predicted"/>
<feature type="transmembrane region" description="Helical" evidence="6">
    <location>
        <begin position="55"/>
        <end position="73"/>
    </location>
</feature>
<feature type="transmembrane region" description="Helical" evidence="6">
    <location>
        <begin position="218"/>
        <end position="236"/>
    </location>
</feature>
<evidence type="ECO:0000256" key="4">
    <source>
        <dbReference type="ARBA" id="ARBA00022989"/>
    </source>
</evidence>
<evidence type="ECO:0000256" key="1">
    <source>
        <dbReference type="ARBA" id="ARBA00004651"/>
    </source>
</evidence>
<evidence type="ECO:0000313" key="7">
    <source>
        <dbReference type="EMBL" id="AWV98680.1"/>
    </source>
</evidence>
<dbReference type="KEGG" id="als:DJ013_11055"/>
<keyword evidence="3 6" id="KW-0812">Transmembrane</keyword>
<feature type="transmembrane region" description="Helical" evidence="6">
    <location>
        <begin position="164"/>
        <end position="181"/>
    </location>
</feature>
<keyword evidence="4 6" id="KW-1133">Transmembrane helix</keyword>
<evidence type="ECO:0000256" key="6">
    <source>
        <dbReference type="SAM" id="Phobius"/>
    </source>
</evidence>
<feature type="transmembrane region" description="Helical" evidence="6">
    <location>
        <begin position="138"/>
        <end position="157"/>
    </location>
</feature>
<keyword evidence="8" id="KW-1185">Reference proteome</keyword>
<dbReference type="Pfam" id="PF12679">
    <property type="entry name" value="ABC2_membrane_2"/>
    <property type="match status" value="1"/>
</dbReference>
<organism evidence="7 8">
    <name type="scientific">Arcticibacterium luteifluviistationis</name>
    <dbReference type="NCBI Taxonomy" id="1784714"/>
    <lineage>
        <taxon>Bacteria</taxon>
        <taxon>Pseudomonadati</taxon>
        <taxon>Bacteroidota</taxon>
        <taxon>Cytophagia</taxon>
        <taxon>Cytophagales</taxon>
        <taxon>Leadbetterellaceae</taxon>
        <taxon>Arcticibacterium</taxon>
    </lineage>
</organism>
<dbReference type="NCBIfam" id="TIGR03518">
    <property type="entry name" value="ABC_perm_GldF"/>
    <property type="match status" value="1"/>
</dbReference>
<evidence type="ECO:0000256" key="3">
    <source>
        <dbReference type="ARBA" id="ARBA00022692"/>
    </source>
</evidence>
<evidence type="ECO:0000313" key="8">
    <source>
        <dbReference type="Proteomes" id="UP000249873"/>
    </source>
</evidence>
<protein>
    <submittedName>
        <fullName evidence="7">Gliding motility-associated ABC transporter permease subunit GldF</fullName>
    </submittedName>
</protein>
<sequence>MFSIFKKELNGYLNSLIAYIVIVLFLIFTGLILWVFPDSNILDYGYAEMGSFFNLTPYILAILVPAITMRTFSEEYKTGTIEFLMTKPLSRLDIVLGKFLAAWVLIILAILPTLVYYFSISNLGSPLGNIDTGAVMGSYFGLILLAGVFTAIGLAISSFTENQVIAFIIGAFLCYFLYDGIHQLSQLLRGTTQYFVDFISLQFHYASLGRGVIDSRNVIYLCSLGALMIFITAFNLRRK</sequence>
<dbReference type="PANTHER" id="PTHR30294">
    <property type="entry name" value="MEMBRANE COMPONENT OF ABC TRANSPORTER YHHJ-RELATED"/>
    <property type="match status" value="1"/>
</dbReference>
<feature type="transmembrane region" description="Helical" evidence="6">
    <location>
        <begin position="12"/>
        <end position="35"/>
    </location>
</feature>
<feature type="transmembrane region" description="Helical" evidence="6">
    <location>
        <begin position="94"/>
        <end position="118"/>
    </location>
</feature>
<dbReference type="EMBL" id="CP029480">
    <property type="protein sequence ID" value="AWV98680.1"/>
    <property type="molecule type" value="Genomic_DNA"/>
</dbReference>
<dbReference type="GO" id="GO:0140359">
    <property type="term" value="F:ABC-type transporter activity"/>
    <property type="evidence" value="ECO:0007669"/>
    <property type="project" value="InterPro"/>
</dbReference>
<dbReference type="InterPro" id="IPR019860">
    <property type="entry name" value="Motility-assoc_ABC_perm_GldF"/>
</dbReference>
<dbReference type="Proteomes" id="UP000249873">
    <property type="component" value="Chromosome"/>
</dbReference>
<dbReference type="AlphaFoldDB" id="A0A2Z4GC72"/>
<keyword evidence="2" id="KW-1003">Cell membrane</keyword>
<evidence type="ECO:0000256" key="2">
    <source>
        <dbReference type="ARBA" id="ARBA00022475"/>
    </source>
</evidence>
<gene>
    <name evidence="7" type="primary">gldF</name>
    <name evidence="7" type="ORF">DJ013_11055</name>
</gene>
<comment type="subcellular location">
    <subcellularLocation>
        <location evidence="1">Cell membrane</location>
        <topology evidence="1">Multi-pass membrane protein</topology>
    </subcellularLocation>
</comment>
<dbReference type="GO" id="GO:0005886">
    <property type="term" value="C:plasma membrane"/>
    <property type="evidence" value="ECO:0007669"/>
    <property type="project" value="UniProtKB-SubCell"/>
</dbReference>
<reference evidence="7 8" key="1">
    <citation type="submission" date="2018-05" db="EMBL/GenBank/DDBJ databases">
        <title>Complete genome sequence of Arcticibacterium luteifluviistationis SM1504T, a cytophagaceae bacterium isolated from Arctic surface seawater.</title>
        <authorList>
            <person name="Li Y."/>
            <person name="Qin Q.-L."/>
        </authorList>
    </citation>
    <scope>NUCLEOTIDE SEQUENCE [LARGE SCALE GENOMIC DNA]</scope>
    <source>
        <strain evidence="7 8">SM1504</strain>
    </source>
</reference>
<accession>A0A2Z4GC72</accession>
<name>A0A2Z4GC72_9BACT</name>
<dbReference type="OrthoDB" id="9794512at2"/>
<dbReference type="RefSeq" id="WP_111371873.1">
    <property type="nucleotide sequence ID" value="NZ_CP029480.1"/>
</dbReference>
<keyword evidence="5 6" id="KW-0472">Membrane</keyword>
<evidence type="ECO:0000256" key="5">
    <source>
        <dbReference type="ARBA" id="ARBA00023136"/>
    </source>
</evidence>
<dbReference type="PANTHER" id="PTHR30294:SF29">
    <property type="entry name" value="MULTIDRUG ABC TRANSPORTER PERMEASE YBHS-RELATED"/>
    <property type="match status" value="1"/>
</dbReference>